<proteinExistence type="predicted"/>
<accession>A0ABQ6I9M6</accession>
<comment type="caution">
    <text evidence="1">The sequence shown here is derived from an EMBL/GenBank/DDBJ whole genome shotgun (WGS) entry which is preliminary data.</text>
</comment>
<name>A0ABQ6I9M6_9MICO</name>
<gene>
    <name evidence="1" type="ORF">GCM10025876_06250</name>
</gene>
<dbReference type="Proteomes" id="UP001157125">
    <property type="component" value="Unassembled WGS sequence"/>
</dbReference>
<dbReference type="EMBL" id="BSUN01000001">
    <property type="protein sequence ID" value="GMA34421.1"/>
    <property type="molecule type" value="Genomic_DNA"/>
</dbReference>
<evidence type="ECO:0000313" key="1">
    <source>
        <dbReference type="EMBL" id="GMA34421.1"/>
    </source>
</evidence>
<protein>
    <submittedName>
        <fullName evidence="1">Uncharacterized protein</fullName>
    </submittedName>
</protein>
<reference evidence="2" key="1">
    <citation type="journal article" date="2019" name="Int. J. Syst. Evol. Microbiol.">
        <title>The Global Catalogue of Microorganisms (GCM) 10K type strain sequencing project: providing services to taxonomists for standard genome sequencing and annotation.</title>
        <authorList>
            <consortium name="The Broad Institute Genomics Platform"/>
            <consortium name="The Broad Institute Genome Sequencing Center for Infectious Disease"/>
            <person name="Wu L."/>
            <person name="Ma J."/>
        </authorList>
    </citation>
    <scope>NUCLEOTIDE SEQUENCE [LARGE SCALE GENOMIC DNA]</scope>
    <source>
        <strain evidence="2">NBRC 112299</strain>
    </source>
</reference>
<evidence type="ECO:0000313" key="2">
    <source>
        <dbReference type="Proteomes" id="UP001157125"/>
    </source>
</evidence>
<keyword evidence="2" id="KW-1185">Reference proteome</keyword>
<organism evidence="1 2">
    <name type="scientific">Demequina litorisediminis</name>
    <dbReference type="NCBI Taxonomy" id="1849022"/>
    <lineage>
        <taxon>Bacteria</taxon>
        <taxon>Bacillati</taxon>
        <taxon>Actinomycetota</taxon>
        <taxon>Actinomycetes</taxon>
        <taxon>Micrococcales</taxon>
        <taxon>Demequinaceae</taxon>
        <taxon>Demequina</taxon>
    </lineage>
</organism>
<sequence>MDADAELLGVGAQGVDLSAAREVGDRLVDVERGGVVVLGRDREIGTTDRTAGEAQALEGLGARDLVAHVQINVDKVGRAVLTLADQVIGPRLLRERGSHDIPPHVSTSHDLRR</sequence>